<feature type="domain" description="Glyoxalase-like" evidence="1">
    <location>
        <begin position="4"/>
        <end position="174"/>
    </location>
</feature>
<dbReference type="InterPro" id="IPR029068">
    <property type="entry name" value="Glyas_Bleomycin-R_OHBP_Dase"/>
</dbReference>
<reference evidence="2 3" key="1">
    <citation type="submission" date="2018-11" db="EMBL/GenBank/DDBJ databases">
        <title>Genomic Encyclopedia of Type Strains, Phase IV (KMG-IV): sequencing the most valuable type-strain genomes for metagenomic binning, comparative biology and taxonomic classification.</title>
        <authorList>
            <person name="Goeker M."/>
        </authorList>
    </citation>
    <scope>NUCLEOTIDE SEQUENCE [LARGE SCALE GENOMIC DNA]</scope>
    <source>
        <strain evidence="2 3">DSM 26537</strain>
    </source>
</reference>
<dbReference type="Pfam" id="PF13468">
    <property type="entry name" value="Glyoxalase_3"/>
    <property type="match status" value="1"/>
</dbReference>
<organism evidence="2 3">
    <name type="scientific">Mobilisporobacter senegalensis</name>
    <dbReference type="NCBI Taxonomy" id="1329262"/>
    <lineage>
        <taxon>Bacteria</taxon>
        <taxon>Bacillati</taxon>
        <taxon>Bacillota</taxon>
        <taxon>Clostridia</taxon>
        <taxon>Lachnospirales</taxon>
        <taxon>Lachnospiraceae</taxon>
        <taxon>Mobilisporobacter</taxon>
    </lineage>
</organism>
<evidence type="ECO:0000313" key="3">
    <source>
        <dbReference type="Proteomes" id="UP000273083"/>
    </source>
</evidence>
<comment type="caution">
    <text evidence="2">The sequence shown here is derived from an EMBL/GenBank/DDBJ whole genome shotgun (WGS) entry which is preliminary data.</text>
</comment>
<dbReference type="Gene3D" id="3.10.180.10">
    <property type="entry name" value="2,3-Dihydroxybiphenyl 1,2-Dioxygenase, domain 1"/>
    <property type="match status" value="1"/>
</dbReference>
<keyword evidence="3" id="KW-1185">Reference proteome</keyword>
<proteinExistence type="predicted"/>
<dbReference type="Proteomes" id="UP000273083">
    <property type="component" value="Unassembled WGS sequence"/>
</dbReference>
<evidence type="ECO:0000313" key="2">
    <source>
        <dbReference type="EMBL" id="ROR23451.1"/>
    </source>
</evidence>
<dbReference type="PANTHER" id="PTHR40265">
    <property type="entry name" value="BLL2707 PROTEIN"/>
    <property type="match status" value="1"/>
</dbReference>
<dbReference type="RefSeq" id="WP_243115406.1">
    <property type="nucleotide sequence ID" value="NZ_RJVG01000014.1"/>
</dbReference>
<gene>
    <name evidence="2" type="ORF">EDD66_11458</name>
</gene>
<sequence length="187" mass="22009">MKVSHIIYKVMNLDEAVEEFREKGFEVEYGSKKNPYNAIIYFSEGPYLELLASSGMPQIMKRVLRTFGKGRFVDRLNYWDNHEEGPCGVALENYKKDLEEEISILKKYKQSYFQMGSRRNDTKGRKLRFTCLFPDELQIPFFMTYFNIDPKPKNFIHPNGVKRIKSISFGTKESSYQSFKNCVMILC</sequence>
<evidence type="ECO:0000259" key="1">
    <source>
        <dbReference type="Pfam" id="PF13468"/>
    </source>
</evidence>
<protein>
    <submittedName>
        <fullName evidence="2">Glyoxalase-like protein</fullName>
    </submittedName>
</protein>
<dbReference type="PANTHER" id="PTHR40265:SF1">
    <property type="entry name" value="GLYOXALASE-LIKE DOMAIN-CONTAINING PROTEIN"/>
    <property type="match status" value="1"/>
</dbReference>
<accession>A0A3N1XBI9</accession>
<dbReference type="AlphaFoldDB" id="A0A3N1XBI9"/>
<dbReference type="EMBL" id="RJVG01000014">
    <property type="protein sequence ID" value="ROR23451.1"/>
    <property type="molecule type" value="Genomic_DNA"/>
</dbReference>
<dbReference type="InterPro" id="IPR025870">
    <property type="entry name" value="Glyoxalase-like_dom"/>
</dbReference>
<name>A0A3N1XBI9_9FIRM</name>